<gene>
    <name evidence="2" type="ORF">CNECB9_500021</name>
</gene>
<keyword evidence="1" id="KW-0472">Membrane</keyword>
<keyword evidence="1" id="KW-1133">Transmembrane helix</keyword>
<organism evidence="2">
    <name type="scientific">Cupriavidus necator</name>
    <name type="common">Alcaligenes eutrophus</name>
    <name type="synonym">Ralstonia eutropha</name>
    <dbReference type="NCBI Taxonomy" id="106590"/>
    <lineage>
        <taxon>Bacteria</taxon>
        <taxon>Pseudomonadati</taxon>
        <taxon>Pseudomonadota</taxon>
        <taxon>Betaproteobacteria</taxon>
        <taxon>Burkholderiales</taxon>
        <taxon>Burkholderiaceae</taxon>
        <taxon>Cupriavidus</taxon>
    </lineage>
</organism>
<protein>
    <submittedName>
        <fullName evidence="2">Uncharacterized protein</fullName>
    </submittedName>
</protein>
<proteinExistence type="predicted"/>
<keyword evidence="1" id="KW-0812">Transmembrane</keyword>
<sequence>MLMQMSSAGAIGGGIASSIARALGARRRDDADALVLHALVIALGFGLAFTSALLFGGR</sequence>
<dbReference type="EMBL" id="FMSH01000446">
    <property type="protein sequence ID" value="SCU90786.1"/>
    <property type="molecule type" value="Genomic_DNA"/>
</dbReference>
<accession>A0A1K0J067</accession>
<evidence type="ECO:0000313" key="2">
    <source>
        <dbReference type="EMBL" id="SCU90786.1"/>
    </source>
</evidence>
<reference evidence="2" key="1">
    <citation type="submission" date="2016-09" db="EMBL/GenBank/DDBJ databases">
        <authorList>
            <person name="Capua I."/>
            <person name="De Benedictis P."/>
            <person name="Joannis T."/>
            <person name="Lombin L.H."/>
            <person name="Cattoli G."/>
        </authorList>
    </citation>
    <scope>NUCLEOTIDE SEQUENCE</scope>
    <source>
        <strain evidence="2">B9</strain>
    </source>
</reference>
<evidence type="ECO:0000256" key="1">
    <source>
        <dbReference type="SAM" id="Phobius"/>
    </source>
</evidence>
<feature type="transmembrane region" description="Helical" evidence="1">
    <location>
        <begin position="34"/>
        <end position="55"/>
    </location>
</feature>
<dbReference type="AlphaFoldDB" id="A0A1K0J067"/>
<name>A0A1K0J067_CUPNE</name>